<sequence>MNKINLNIQIICKTKNKLPSKNFFKFLLKTVLSKFKKKCEINIRIVDKNESRYLNFKFCGKNKATNVLSFSFEPLLKIKSHILGDIIICKQLIIQEAIKQKKNLNEHWAHIIIHGCLHLLGFNHIKINETKKMEYLEKKFLKELGYSNKY</sequence>
<dbReference type="Gene3D" id="3.40.390.30">
    <property type="entry name" value="Metalloproteases ('zincins'), catalytic domain"/>
    <property type="match status" value="1"/>
</dbReference>
<dbReference type="RefSeq" id="WP_341765054.1">
    <property type="nucleotide sequence ID" value="NZ_OZ034688.1"/>
</dbReference>
<dbReference type="PANTHER" id="PTHR46986:SF1">
    <property type="entry name" value="ENDORIBONUCLEASE YBEY, CHLOROPLASTIC"/>
    <property type="match status" value="1"/>
</dbReference>
<evidence type="ECO:0000256" key="4">
    <source>
        <dbReference type="ARBA" id="ARBA00022723"/>
    </source>
</evidence>
<keyword evidence="8" id="KW-0963">Cytoplasm</keyword>
<evidence type="ECO:0000256" key="3">
    <source>
        <dbReference type="ARBA" id="ARBA00022722"/>
    </source>
</evidence>
<gene>
    <name evidence="8 9" type="primary">ybeY</name>
    <name evidence="9" type="ORF">PRHACTZTBTEA_056</name>
</gene>
<evidence type="ECO:0000256" key="5">
    <source>
        <dbReference type="ARBA" id="ARBA00022759"/>
    </source>
</evidence>
<keyword evidence="7 8" id="KW-0862">Zinc</keyword>
<evidence type="ECO:0000256" key="2">
    <source>
        <dbReference type="ARBA" id="ARBA00022517"/>
    </source>
</evidence>
<dbReference type="NCBIfam" id="TIGR00043">
    <property type="entry name" value="rRNA maturation RNase YbeY"/>
    <property type="match status" value="1"/>
</dbReference>
<dbReference type="Pfam" id="PF02130">
    <property type="entry name" value="YbeY"/>
    <property type="match status" value="1"/>
</dbReference>
<feature type="binding site" evidence="8">
    <location>
        <position position="114"/>
    </location>
    <ligand>
        <name>Zn(2+)</name>
        <dbReference type="ChEBI" id="CHEBI:29105"/>
        <note>catalytic</note>
    </ligand>
</feature>
<evidence type="ECO:0000256" key="6">
    <source>
        <dbReference type="ARBA" id="ARBA00022801"/>
    </source>
</evidence>
<dbReference type="EC" id="3.1.-.-" evidence="8"/>
<dbReference type="HAMAP" id="MF_00009">
    <property type="entry name" value="Endoribonucl_YbeY"/>
    <property type="match status" value="1"/>
</dbReference>
<keyword evidence="4 8" id="KW-0479">Metal-binding</keyword>
<comment type="similarity">
    <text evidence="1 8">Belongs to the endoribonuclease YbeY family.</text>
</comment>
<dbReference type="InterPro" id="IPR002036">
    <property type="entry name" value="YbeY"/>
</dbReference>
<evidence type="ECO:0000256" key="7">
    <source>
        <dbReference type="ARBA" id="ARBA00022833"/>
    </source>
</evidence>
<comment type="subcellular location">
    <subcellularLocation>
        <location evidence="8">Cytoplasm</location>
    </subcellularLocation>
</comment>
<comment type="function">
    <text evidence="8">Single strand-specific metallo-endoribonuclease involved in late-stage 70S ribosome quality control and in maturation of the 3' terminus of the 16S rRNA.</text>
</comment>
<dbReference type="EMBL" id="OZ034688">
    <property type="protein sequence ID" value="CAL1328995.1"/>
    <property type="molecule type" value="Genomic_DNA"/>
</dbReference>
<dbReference type="InterPro" id="IPR020549">
    <property type="entry name" value="YbeY_CS"/>
</dbReference>
<evidence type="ECO:0000313" key="9">
    <source>
        <dbReference type="EMBL" id="CAL1328995.1"/>
    </source>
</evidence>
<keyword evidence="5 8" id="KW-0255">Endonuclease</keyword>
<keyword evidence="10" id="KW-1185">Reference proteome</keyword>
<organism evidence="9 10">
    <name type="scientific">Candidatus Providencia siddallii</name>
    <dbReference type="NCBI Taxonomy" id="1715285"/>
    <lineage>
        <taxon>Bacteria</taxon>
        <taxon>Pseudomonadati</taxon>
        <taxon>Pseudomonadota</taxon>
        <taxon>Gammaproteobacteria</taxon>
        <taxon>Enterobacterales</taxon>
        <taxon>Morganellaceae</taxon>
        <taxon>Providencia</taxon>
    </lineage>
</organism>
<keyword evidence="3 8" id="KW-0540">Nuclease</keyword>
<comment type="cofactor">
    <cofactor evidence="8">
        <name>Zn(2+)</name>
        <dbReference type="ChEBI" id="CHEBI:29105"/>
    </cofactor>
    <text evidence="8">Binds 1 zinc ion.</text>
</comment>
<evidence type="ECO:0000256" key="1">
    <source>
        <dbReference type="ARBA" id="ARBA00010875"/>
    </source>
</evidence>
<dbReference type="GO" id="GO:0016787">
    <property type="term" value="F:hydrolase activity"/>
    <property type="evidence" value="ECO:0007669"/>
    <property type="project" value="UniProtKB-KW"/>
</dbReference>
<dbReference type="SUPFAM" id="SSF55486">
    <property type="entry name" value="Metalloproteases ('zincins'), catalytic domain"/>
    <property type="match status" value="1"/>
</dbReference>
<dbReference type="PROSITE" id="PS01306">
    <property type="entry name" value="UPF0054"/>
    <property type="match status" value="1"/>
</dbReference>
<keyword evidence="6 8" id="KW-0378">Hydrolase</keyword>
<keyword evidence="8" id="KW-0698">rRNA processing</keyword>
<evidence type="ECO:0000256" key="8">
    <source>
        <dbReference type="HAMAP-Rule" id="MF_00009"/>
    </source>
</evidence>
<feature type="binding site" evidence="8">
    <location>
        <position position="118"/>
    </location>
    <ligand>
        <name>Zn(2+)</name>
        <dbReference type="ChEBI" id="CHEBI:29105"/>
        <note>catalytic</note>
    </ligand>
</feature>
<name>A0ABM9NNF9_9GAMM</name>
<dbReference type="InterPro" id="IPR023091">
    <property type="entry name" value="MetalPrtase_cat_dom_sf_prd"/>
</dbReference>
<protein>
    <recommendedName>
        <fullName evidence="8">Endoribonuclease YbeY</fullName>
        <ecNumber evidence="8">3.1.-.-</ecNumber>
    </recommendedName>
</protein>
<keyword evidence="2 8" id="KW-0690">Ribosome biogenesis</keyword>
<dbReference type="PANTHER" id="PTHR46986">
    <property type="entry name" value="ENDORIBONUCLEASE YBEY, CHLOROPLASTIC"/>
    <property type="match status" value="1"/>
</dbReference>
<accession>A0ABM9NNF9</accession>
<proteinExistence type="inferred from homology"/>
<evidence type="ECO:0000313" key="10">
    <source>
        <dbReference type="Proteomes" id="UP001497533"/>
    </source>
</evidence>
<feature type="binding site" evidence="8">
    <location>
        <position position="124"/>
    </location>
    <ligand>
        <name>Zn(2+)</name>
        <dbReference type="ChEBI" id="CHEBI:29105"/>
        <note>catalytic</note>
    </ligand>
</feature>
<reference evidence="9" key="1">
    <citation type="submission" date="2024-04" db="EMBL/GenBank/DDBJ databases">
        <authorList>
            <person name="Manzano-Marin A."/>
            <person name="Manzano-Marin A."/>
            <person name="Alejandro Manzano Marin A."/>
        </authorList>
    </citation>
    <scope>NUCLEOTIDE SEQUENCE [LARGE SCALE GENOMIC DNA]</scope>
    <source>
        <strain evidence="9">TABTEA</strain>
    </source>
</reference>
<dbReference type="Proteomes" id="UP001497533">
    <property type="component" value="Chromosome"/>
</dbReference>